<dbReference type="AlphaFoldDB" id="A0A5P1F5J4"/>
<name>A0A5P1F5J4_ASPOF</name>
<dbReference type="Proteomes" id="UP000243459">
    <property type="component" value="Chromosome 4"/>
</dbReference>
<evidence type="ECO:0000313" key="2">
    <source>
        <dbReference type="Proteomes" id="UP000243459"/>
    </source>
</evidence>
<proteinExistence type="predicted"/>
<dbReference type="Gramene" id="ONK71951">
    <property type="protein sequence ID" value="ONK71951"/>
    <property type="gene ID" value="A4U43_C04F14080"/>
</dbReference>
<keyword evidence="2" id="KW-1185">Reference proteome</keyword>
<dbReference type="PANTHER" id="PTHR35287">
    <property type="entry name" value="SI:ZFOS-911D5.4"/>
    <property type="match status" value="1"/>
</dbReference>
<gene>
    <name evidence="1" type="ORF">A4U43_C04F14080</name>
</gene>
<dbReference type="EMBL" id="CM007384">
    <property type="protein sequence ID" value="ONK71951.1"/>
    <property type="molecule type" value="Genomic_DNA"/>
</dbReference>
<evidence type="ECO:0000313" key="1">
    <source>
        <dbReference type="EMBL" id="ONK71951.1"/>
    </source>
</evidence>
<dbReference type="PANTHER" id="PTHR35287:SF1">
    <property type="entry name" value="SI:ZFOS-911D5.4"/>
    <property type="match status" value="1"/>
</dbReference>
<protein>
    <submittedName>
        <fullName evidence="1">Uncharacterized protein</fullName>
    </submittedName>
</protein>
<dbReference type="OMA" id="MWDRLEF"/>
<organism evidence="1 2">
    <name type="scientific">Asparagus officinalis</name>
    <name type="common">Garden asparagus</name>
    <dbReference type="NCBI Taxonomy" id="4686"/>
    <lineage>
        <taxon>Eukaryota</taxon>
        <taxon>Viridiplantae</taxon>
        <taxon>Streptophyta</taxon>
        <taxon>Embryophyta</taxon>
        <taxon>Tracheophyta</taxon>
        <taxon>Spermatophyta</taxon>
        <taxon>Magnoliopsida</taxon>
        <taxon>Liliopsida</taxon>
        <taxon>Asparagales</taxon>
        <taxon>Asparagaceae</taxon>
        <taxon>Asparagoideae</taxon>
        <taxon>Asparagus</taxon>
    </lineage>
</organism>
<reference evidence="2" key="1">
    <citation type="journal article" date="2017" name="Nat. Commun.">
        <title>The asparagus genome sheds light on the origin and evolution of a young Y chromosome.</title>
        <authorList>
            <person name="Harkess A."/>
            <person name="Zhou J."/>
            <person name="Xu C."/>
            <person name="Bowers J.E."/>
            <person name="Van der Hulst R."/>
            <person name="Ayyampalayam S."/>
            <person name="Mercati F."/>
            <person name="Riccardi P."/>
            <person name="McKain M.R."/>
            <person name="Kakrana A."/>
            <person name="Tang H."/>
            <person name="Ray J."/>
            <person name="Groenendijk J."/>
            <person name="Arikit S."/>
            <person name="Mathioni S.M."/>
            <person name="Nakano M."/>
            <person name="Shan H."/>
            <person name="Telgmann-Rauber A."/>
            <person name="Kanno A."/>
            <person name="Yue Z."/>
            <person name="Chen H."/>
            <person name="Li W."/>
            <person name="Chen Y."/>
            <person name="Xu X."/>
            <person name="Zhang Y."/>
            <person name="Luo S."/>
            <person name="Chen H."/>
            <person name="Gao J."/>
            <person name="Mao Z."/>
            <person name="Pires J.C."/>
            <person name="Luo M."/>
            <person name="Kudrna D."/>
            <person name="Wing R.A."/>
            <person name="Meyers B.C."/>
            <person name="Yi K."/>
            <person name="Kong H."/>
            <person name="Lavrijsen P."/>
            <person name="Sunseri F."/>
            <person name="Falavigna A."/>
            <person name="Ye Y."/>
            <person name="Leebens-Mack J.H."/>
            <person name="Chen G."/>
        </authorList>
    </citation>
    <scope>NUCLEOTIDE SEQUENCE [LARGE SCALE GENOMIC DNA]</scope>
    <source>
        <strain evidence="2">cv. DH0086</strain>
    </source>
</reference>
<accession>A0A5P1F5J4</accession>
<sequence>MWDRLEFKGDRNILGEFIEFKGNQDDMQALRHLKRSKVSQIVIQKSTMFGPFGRSRIYVLYAPRDYRSEGSSASELKEVAVKQSTEVVFQPLNSKKPKKFKLTSIVSLTLSA</sequence>